<proteinExistence type="inferred from homology"/>
<evidence type="ECO:0000256" key="3">
    <source>
        <dbReference type="ARBA" id="ARBA00024909"/>
    </source>
</evidence>
<reference evidence="6 7" key="1">
    <citation type="submission" date="2023-08" db="EMBL/GenBank/DDBJ databases">
        <title>Black Yeasts Isolated from many extreme environments.</title>
        <authorList>
            <person name="Coleine C."/>
            <person name="Stajich J.E."/>
            <person name="Selbmann L."/>
        </authorList>
    </citation>
    <scope>NUCLEOTIDE SEQUENCE [LARGE SCALE GENOMIC DNA]</scope>
    <source>
        <strain evidence="6 7">CCFEE 536</strain>
    </source>
</reference>
<dbReference type="PANTHER" id="PTHR20982:SF3">
    <property type="entry name" value="MITOCHONDRIAL RIBOSOME RECYCLING FACTOR PSEUDO 1"/>
    <property type="match status" value="1"/>
</dbReference>
<dbReference type="InterPro" id="IPR036191">
    <property type="entry name" value="RRF_sf"/>
</dbReference>
<evidence type="ECO:0000313" key="6">
    <source>
        <dbReference type="EMBL" id="KAK5130668.1"/>
    </source>
</evidence>
<evidence type="ECO:0000256" key="2">
    <source>
        <dbReference type="ARBA" id="ARBA00022917"/>
    </source>
</evidence>
<name>A0ABR0KU03_9PEZI</name>
<sequence>MSMPSLLELSHRGKAARAQSADAPSSSPSSSASPAADDPFDFSVLESDIAKVHERLQHELKKLRLGGRFNPEVLEALRVHLVKGGKESVRLGDVAQVIPKGRVVQLVVGEKDHIKPITSAILSSTLSLTPQPDPANPSLLSIPIPPATADSRRAAIAEAQDAAKAAAEAIRNARGTQQKKLRAMQLGKKALPDDLRKAAPLMEKLVDKGTKEITRILDAAKKVLEG</sequence>
<feature type="domain" description="Ribosome recycling factor" evidence="5">
    <location>
        <begin position="56"/>
        <end position="223"/>
    </location>
</feature>
<gene>
    <name evidence="6" type="ORF">LTR16_001373</name>
</gene>
<organism evidence="6 7">
    <name type="scientific">Cryomyces antarcticus</name>
    <dbReference type="NCBI Taxonomy" id="329879"/>
    <lineage>
        <taxon>Eukaryota</taxon>
        <taxon>Fungi</taxon>
        <taxon>Dikarya</taxon>
        <taxon>Ascomycota</taxon>
        <taxon>Pezizomycotina</taxon>
        <taxon>Dothideomycetes</taxon>
        <taxon>Dothideomycetes incertae sedis</taxon>
        <taxon>Cryomyces</taxon>
    </lineage>
</organism>
<protein>
    <recommendedName>
        <fullName evidence="5">Ribosome recycling factor domain-containing protein</fullName>
    </recommendedName>
</protein>
<dbReference type="SUPFAM" id="SSF55194">
    <property type="entry name" value="Ribosome recycling factor, RRF"/>
    <property type="match status" value="1"/>
</dbReference>
<dbReference type="InterPro" id="IPR002661">
    <property type="entry name" value="Ribosome_recyc_fac"/>
</dbReference>
<feature type="compositionally biased region" description="Low complexity" evidence="4">
    <location>
        <begin position="20"/>
        <end position="39"/>
    </location>
</feature>
<dbReference type="Gene3D" id="3.30.1360.40">
    <property type="match status" value="1"/>
</dbReference>
<dbReference type="EMBL" id="JAVRRA010024688">
    <property type="protein sequence ID" value="KAK5130668.1"/>
    <property type="molecule type" value="Genomic_DNA"/>
</dbReference>
<dbReference type="PANTHER" id="PTHR20982">
    <property type="entry name" value="RIBOSOME RECYCLING FACTOR"/>
    <property type="match status" value="1"/>
</dbReference>
<dbReference type="InterPro" id="IPR023584">
    <property type="entry name" value="Ribosome_recyc_fac_dom"/>
</dbReference>
<feature type="region of interest" description="Disordered" evidence="4">
    <location>
        <begin position="1"/>
        <end position="39"/>
    </location>
</feature>
<evidence type="ECO:0000256" key="4">
    <source>
        <dbReference type="SAM" id="MobiDB-lite"/>
    </source>
</evidence>
<comment type="caution">
    <text evidence="6">The sequence shown here is derived from an EMBL/GenBank/DDBJ whole genome shotgun (WGS) entry which is preliminary data.</text>
</comment>
<dbReference type="Gene3D" id="1.10.132.20">
    <property type="entry name" value="Ribosome-recycling factor"/>
    <property type="match status" value="1"/>
</dbReference>
<dbReference type="Proteomes" id="UP001357485">
    <property type="component" value="Unassembled WGS sequence"/>
</dbReference>
<comment type="similarity">
    <text evidence="1">Belongs to the RRF family.</text>
</comment>
<keyword evidence="7" id="KW-1185">Reference proteome</keyword>
<evidence type="ECO:0000259" key="5">
    <source>
        <dbReference type="Pfam" id="PF01765"/>
    </source>
</evidence>
<evidence type="ECO:0000313" key="7">
    <source>
        <dbReference type="Proteomes" id="UP001357485"/>
    </source>
</evidence>
<evidence type="ECO:0000256" key="1">
    <source>
        <dbReference type="ARBA" id="ARBA00005912"/>
    </source>
</evidence>
<dbReference type="Pfam" id="PF01765">
    <property type="entry name" value="RRF"/>
    <property type="match status" value="1"/>
</dbReference>
<comment type="function">
    <text evidence="3">Necessary for protein synthesis in mitochondria. Functions as a ribosome recycling factor in mitochondria.</text>
</comment>
<accession>A0ABR0KU03</accession>
<keyword evidence="2" id="KW-0648">Protein biosynthesis</keyword>